<dbReference type="Proteomes" id="UP001291687">
    <property type="component" value="Unassembled WGS sequence"/>
</dbReference>
<dbReference type="Gene3D" id="1.10.3860.10">
    <property type="entry name" value="Sodium:dicarboxylate symporter"/>
    <property type="match status" value="1"/>
</dbReference>
<protein>
    <submittedName>
        <fullName evidence="8">Dicarboxylate/amino acid:cation symporter</fullName>
    </submittedName>
</protein>
<dbReference type="PANTHER" id="PTHR42865:SF7">
    <property type="entry name" value="PROTON_GLUTAMATE-ASPARTATE SYMPORTER"/>
    <property type="match status" value="1"/>
</dbReference>
<feature type="transmembrane region" description="Helical" evidence="7">
    <location>
        <begin position="139"/>
        <end position="156"/>
    </location>
</feature>
<dbReference type="RefSeq" id="WP_322776843.1">
    <property type="nucleotide sequence ID" value="NZ_JARJFB010000063.1"/>
</dbReference>
<evidence type="ECO:0000256" key="7">
    <source>
        <dbReference type="SAM" id="Phobius"/>
    </source>
</evidence>
<keyword evidence="6 7" id="KW-0472">Membrane</keyword>
<keyword evidence="3" id="KW-1003">Cell membrane</keyword>
<name>A0ABU5NCR9_9RICK</name>
<dbReference type="PANTHER" id="PTHR42865">
    <property type="entry name" value="PROTON/GLUTAMATE-ASPARTATE SYMPORTER"/>
    <property type="match status" value="1"/>
</dbReference>
<evidence type="ECO:0000256" key="6">
    <source>
        <dbReference type="ARBA" id="ARBA00023136"/>
    </source>
</evidence>
<proteinExistence type="predicted"/>
<dbReference type="SUPFAM" id="SSF118215">
    <property type="entry name" value="Proton glutamate symport protein"/>
    <property type="match status" value="1"/>
</dbReference>
<feature type="transmembrane region" description="Helical" evidence="7">
    <location>
        <begin position="31"/>
        <end position="52"/>
    </location>
</feature>
<feature type="transmembrane region" description="Helical" evidence="7">
    <location>
        <begin position="177"/>
        <end position="199"/>
    </location>
</feature>
<comment type="subcellular location">
    <subcellularLocation>
        <location evidence="1">Cell membrane</location>
        <topology evidence="1">Multi-pass membrane protein</topology>
    </subcellularLocation>
</comment>
<accession>A0ABU5NCR9</accession>
<comment type="caution">
    <text evidence="8">The sequence shown here is derived from an EMBL/GenBank/DDBJ whole genome shotgun (WGS) entry which is preliminary data.</text>
</comment>
<dbReference type="InterPro" id="IPR036458">
    <property type="entry name" value="Na:dicarbo_symporter_sf"/>
</dbReference>
<evidence type="ECO:0000256" key="2">
    <source>
        <dbReference type="ARBA" id="ARBA00022448"/>
    </source>
</evidence>
<dbReference type="InterPro" id="IPR001991">
    <property type="entry name" value="Na-dicarboxylate_symporter"/>
</dbReference>
<evidence type="ECO:0000313" key="8">
    <source>
        <dbReference type="EMBL" id="MEA0970947.1"/>
    </source>
</evidence>
<evidence type="ECO:0000256" key="1">
    <source>
        <dbReference type="ARBA" id="ARBA00004651"/>
    </source>
</evidence>
<reference evidence="8 9" key="1">
    <citation type="submission" date="2023-03" db="EMBL/GenBank/DDBJ databases">
        <title>Host association and intracellularity evolved multiple times independently in the Rickettsiales.</title>
        <authorList>
            <person name="Castelli M."/>
            <person name="Nardi T."/>
            <person name="Gammuto L."/>
            <person name="Bellinzona G."/>
            <person name="Sabaneyeva E."/>
            <person name="Potekhin A."/>
            <person name="Serra V."/>
            <person name="Petroni G."/>
            <person name="Sassera D."/>
        </authorList>
    </citation>
    <scope>NUCLEOTIDE SEQUENCE [LARGE SCALE GENOMIC DNA]</scope>
    <source>
        <strain evidence="8 9">Sr 2-6</strain>
    </source>
</reference>
<evidence type="ECO:0000256" key="3">
    <source>
        <dbReference type="ARBA" id="ARBA00022475"/>
    </source>
</evidence>
<evidence type="ECO:0000256" key="4">
    <source>
        <dbReference type="ARBA" id="ARBA00022692"/>
    </source>
</evidence>
<keyword evidence="4 7" id="KW-0812">Transmembrane</keyword>
<evidence type="ECO:0000313" key="9">
    <source>
        <dbReference type="Proteomes" id="UP001291687"/>
    </source>
</evidence>
<keyword evidence="5 7" id="KW-1133">Transmembrane helix</keyword>
<dbReference type="Pfam" id="PF00375">
    <property type="entry name" value="SDF"/>
    <property type="match status" value="1"/>
</dbReference>
<feature type="transmembrane region" description="Helical" evidence="7">
    <location>
        <begin position="211"/>
        <end position="234"/>
    </location>
</feature>
<keyword evidence="2" id="KW-0813">Transport</keyword>
<keyword evidence="9" id="KW-1185">Reference proteome</keyword>
<dbReference type="EMBL" id="JARJFB010000063">
    <property type="protein sequence ID" value="MEA0970947.1"/>
    <property type="molecule type" value="Genomic_DNA"/>
</dbReference>
<evidence type="ECO:0000256" key="5">
    <source>
        <dbReference type="ARBA" id="ARBA00022989"/>
    </source>
</evidence>
<dbReference type="PRINTS" id="PR00173">
    <property type="entry name" value="EDTRNSPORT"/>
</dbReference>
<gene>
    <name evidence="8" type="ORF">Megvenef_00916</name>
</gene>
<sequence>MKLWHKVFLGLILGVIFGVYTPQHVETIKPIGTVFLRLIKMVIVPLLFFSLVSGITGMRDPNSIGRVARKAVMAYLGTTCLAVTFGLGVAYILQPGAGVVLDMGQVAEKNFKENNFDLLEFFIEIVPNNVFQAFADSNILQVVFFSIFTGIIINGMDSSADPLRNFIHSAAKLVLKMIALVVQLSPYAAFALTAWVIGTQGLDIIYTLGKLVQAIILAFILQYLIYGLIIFVFCRISPIPFYKKSIEYQMIAMSTGSSKASLATTMQVCKNRMGVSESSTSFVLPLGASINMNGLSIKLGLSVIFFAQAMGVDLALSDYIVIILTGTLGSIGGAGIPGSFIIMLPIMLTSVGLPIEGVALLVGIDRILDLLSTTINITGDATITLVIDSSEGTLDKEMYNS</sequence>
<feature type="transmembrane region" description="Helical" evidence="7">
    <location>
        <begin position="319"/>
        <end position="344"/>
    </location>
</feature>
<feature type="transmembrane region" description="Helical" evidence="7">
    <location>
        <begin position="7"/>
        <end position="25"/>
    </location>
</feature>
<feature type="transmembrane region" description="Helical" evidence="7">
    <location>
        <begin position="72"/>
        <end position="93"/>
    </location>
</feature>
<organism evidence="8 9">
    <name type="scientific">Candidatus Megaera venefica</name>
    <dbReference type="NCBI Taxonomy" id="2055910"/>
    <lineage>
        <taxon>Bacteria</taxon>
        <taxon>Pseudomonadati</taxon>
        <taxon>Pseudomonadota</taxon>
        <taxon>Alphaproteobacteria</taxon>
        <taxon>Rickettsiales</taxon>
        <taxon>Rickettsiaceae</taxon>
        <taxon>Candidatus Megaera</taxon>
    </lineage>
</organism>